<dbReference type="SMART" id="SM00397">
    <property type="entry name" value="t_SNARE"/>
    <property type="match status" value="1"/>
</dbReference>
<sequence length="314" mass="34619">MVSVDRFNSLKASRPNRQQSGYEYTSPSDMEMGSVHTLESSTLDQFLHQAENVQRGIAEISRNTSELRTLHQKALVDPSANTSEVDRLTSATSTLINRTRTQIKALSSLPVSSRSDAEVHLQNQQSLAAKLMAIAREFSAVQTEAKNAYRGQMSRQYAIARPGATKEEIESTVDHADGPVFQQELLSSRIGEQGRALRAVQSRHEELIKIEKSITELFDLFQEMQELLDTQQIQINTIGEHVEEADRNIGAASQQMTKAIRSAKSSRKMKWALTLLGGVILLVIILVVLNQLGVFNKSSSSSAPAPVATATSKK</sequence>
<dbReference type="GO" id="GO:0006906">
    <property type="term" value="P:vesicle fusion"/>
    <property type="evidence" value="ECO:0007669"/>
    <property type="project" value="TreeGrafter"/>
</dbReference>
<dbReference type="InterPro" id="IPR006012">
    <property type="entry name" value="Syntaxin/epimorphin_CS"/>
</dbReference>
<dbReference type="GO" id="GO:0005886">
    <property type="term" value="C:plasma membrane"/>
    <property type="evidence" value="ECO:0007669"/>
    <property type="project" value="TreeGrafter"/>
</dbReference>
<dbReference type="Proteomes" id="UP001212152">
    <property type="component" value="Unassembled WGS sequence"/>
</dbReference>
<dbReference type="InterPro" id="IPR010989">
    <property type="entry name" value="SNARE"/>
</dbReference>
<proteinExistence type="inferred from homology"/>
<evidence type="ECO:0000256" key="4">
    <source>
        <dbReference type="ARBA" id="ARBA00022989"/>
    </source>
</evidence>
<dbReference type="InterPro" id="IPR000727">
    <property type="entry name" value="T_SNARE_dom"/>
</dbReference>
<dbReference type="GO" id="GO:0012505">
    <property type="term" value="C:endomembrane system"/>
    <property type="evidence" value="ECO:0007669"/>
    <property type="project" value="TreeGrafter"/>
</dbReference>
<dbReference type="EMBL" id="JADGJQ010000007">
    <property type="protein sequence ID" value="KAJ3183051.1"/>
    <property type="molecule type" value="Genomic_DNA"/>
</dbReference>
<dbReference type="SUPFAM" id="SSF47661">
    <property type="entry name" value="t-snare proteins"/>
    <property type="match status" value="1"/>
</dbReference>
<dbReference type="GO" id="GO:0000149">
    <property type="term" value="F:SNARE binding"/>
    <property type="evidence" value="ECO:0007669"/>
    <property type="project" value="TreeGrafter"/>
</dbReference>
<dbReference type="AlphaFoldDB" id="A0AAD5XQ97"/>
<evidence type="ECO:0000256" key="8">
    <source>
        <dbReference type="SAM" id="Phobius"/>
    </source>
</evidence>
<dbReference type="PANTHER" id="PTHR19957">
    <property type="entry name" value="SYNTAXIN"/>
    <property type="match status" value="1"/>
</dbReference>
<dbReference type="GO" id="GO:0005484">
    <property type="term" value="F:SNAP receptor activity"/>
    <property type="evidence" value="ECO:0007669"/>
    <property type="project" value="InterPro"/>
</dbReference>
<feature type="region of interest" description="Disordered" evidence="7">
    <location>
        <begin position="1"/>
        <end position="32"/>
    </location>
</feature>
<comment type="caution">
    <text evidence="10">The sequence shown here is derived from an EMBL/GenBank/DDBJ whole genome shotgun (WGS) entry which is preliminary data.</text>
</comment>
<dbReference type="InterPro" id="IPR045242">
    <property type="entry name" value="Syntaxin"/>
</dbReference>
<evidence type="ECO:0000259" key="9">
    <source>
        <dbReference type="PROSITE" id="PS50192"/>
    </source>
</evidence>
<comment type="subcellular location">
    <subcellularLocation>
        <location evidence="1">Membrane</location>
        <topology evidence="1">Single-pass type IV membrane protein</topology>
    </subcellularLocation>
</comment>
<accession>A0AAD5XQ97</accession>
<evidence type="ECO:0000256" key="1">
    <source>
        <dbReference type="ARBA" id="ARBA00004211"/>
    </source>
</evidence>
<evidence type="ECO:0000313" key="11">
    <source>
        <dbReference type="Proteomes" id="UP001212152"/>
    </source>
</evidence>
<evidence type="ECO:0000256" key="5">
    <source>
        <dbReference type="ARBA" id="ARBA00023136"/>
    </source>
</evidence>
<dbReference type="InterPro" id="IPR006011">
    <property type="entry name" value="Syntaxin_N"/>
</dbReference>
<evidence type="ECO:0000256" key="2">
    <source>
        <dbReference type="ARBA" id="ARBA00009063"/>
    </source>
</evidence>
<feature type="compositionally biased region" description="Polar residues" evidence="7">
    <location>
        <begin position="15"/>
        <end position="28"/>
    </location>
</feature>
<dbReference type="GO" id="GO:0006887">
    <property type="term" value="P:exocytosis"/>
    <property type="evidence" value="ECO:0007669"/>
    <property type="project" value="TreeGrafter"/>
</dbReference>
<dbReference type="PANTHER" id="PTHR19957:SF307">
    <property type="entry name" value="PROTEIN SSO1-RELATED"/>
    <property type="match status" value="1"/>
</dbReference>
<keyword evidence="3 8" id="KW-0812">Transmembrane</keyword>
<dbReference type="Gene3D" id="1.20.58.70">
    <property type="match status" value="1"/>
</dbReference>
<keyword evidence="4 8" id="KW-1133">Transmembrane helix</keyword>
<evidence type="ECO:0000313" key="10">
    <source>
        <dbReference type="EMBL" id="KAJ3183051.1"/>
    </source>
</evidence>
<organism evidence="10 11">
    <name type="scientific">Geranomyces variabilis</name>
    <dbReference type="NCBI Taxonomy" id="109894"/>
    <lineage>
        <taxon>Eukaryota</taxon>
        <taxon>Fungi</taxon>
        <taxon>Fungi incertae sedis</taxon>
        <taxon>Chytridiomycota</taxon>
        <taxon>Chytridiomycota incertae sedis</taxon>
        <taxon>Chytridiomycetes</taxon>
        <taxon>Spizellomycetales</taxon>
        <taxon>Powellomycetaceae</taxon>
        <taxon>Geranomyces</taxon>
    </lineage>
</organism>
<dbReference type="CDD" id="cd15849">
    <property type="entry name" value="SNARE_Sso1"/>
    <property type="match status" value="1"/>
</dbReference>
<keyword evidence="11" id="KW-1185">Reference proteome</keyword>
<evidence type="ECO:0000256" key="7">
    <source>
        <dbReference type="SAM" id="MobiDB-lite"/>
    </source>
</evidence>
<dbReference type="PROSITE" id="PS00914">
    <property type="entry name" value="SYNTAXIN"/>
    <property type="match status" value="1"/>
</dbReference>
<dbReference type="Pfam" id="PF05739">
    <property type="entry name" value="SNARE"/>
    <property type="match status" value="1"/>
</dbReference>
<evidence type="ECO:0000256" key="6">
    <source>
        <dbReference type="RuleBase" id="RU003858"/>
    </source>
</evidence>
<protein>
    <submittedName>
        <fullName evidence="10">Plasma membrane t-SNARE, secretory vesicle fusion</fullName>
    </submittedName>
</protein>
<dbReference type="GO" id="GO:0031201">
    <property type="term" value="C:SNARE complex"/>
    <property type="evidence" value="ECO:0007669"/>
    <property type="project" value="TreeGrafter"/>
</dbReference>
<feature type="transmembrane region" description="Helical" evidence="8">
    <location>
        <begin position="271"/>
        <end position="292"/>
    </location>
</feature>
<dbReference type="PROSITE" id="PS50192">
    <property type="entry name" value="T_SNARE"/>
    <property type="match status" value="1"/>
</dbReference>
<feature type="domain" description="T-SNARE coiled-coil homology" evidence="9">
    <location>
        <begin position="197"/>
        <end position="259"/>
    </location>
</feature>
<reference evidence="10" key="1">
    <citation type="submission" date="2020-05" db="EMBL/GenBank/DDBJ databases">
        <title>Phylogenomic resolution of chytrid fungi.</title>
        <authorList>
            <person name="Stajich J.E."/>
            <person name="Amses K."/>
            <person name="Simmons R."/>
            <person name="Seto K."/>
            <person name="Myers J."/>
            <person name="Bonds A."/>
            <person name="Quandt C.A."/>
            <person name="Barry K."/>
            <person name="Liu P."/>
            <person name="Grigoriev I."/>
            <person name="Longcore J.E."/>
            <person name="James T.Y."/>
        </authorList>
    </citation>
    <scope>NUCLEOTIDE SEQUENCE</scope>
    <source>
        <strain evidence="10">JEL0379</strain>
    </source>
</reference>
<name>A0AAD5XQ97_9FUNG</name>
<dbReference type="GO" id="GO:0006886">
    <property type="term" value="P:intracellular protein transport"/>
    <property type="evidence" value="ECO:0007669"/>
    <property type="project" value="InterPro"/>
</dbReference>
<dbReference type="SMART" id="SM00503">
    <property type="entry name" value="SynN"/>
    <property type="match status" value="1"/>
</dbReference>
<dbReference type="GO" id="GO:0048278">
    <property type="term" value="P:vesicle docking"/>
    <property type="evidence" value="ECO:0007669"/>
    <property type="project" value="TreeGrafter"/>
</dbReference>
<gene>
    <name evidence="10" type="primary">SSO2_2</name>
    <name evidence="10" type="ORF">HDU87_007473</name>
</gene>
<dbReference type="Pfam" id="PF00804">
    <property type="entry name" value="Syntaxin"/>
    <property type="match status" value="1"/>
</dbReference>
<keyword evidence="5 8" id="KW-0472">Membrane</keyword>
<comment type="similarity">
    <text evidence="2 6">Belongs to the syntaxin family.</text>
</comment>
<evidence type="ECO:0000256" key="3">
    <source>
        <dbReference type="ARBA" id="ARBA00022692"/>
    </source>
</evidence>